<dbReference type="EMBL" id="UINC01017590">
    <property type="protein sequence ID" value="SVA73088.1"/>
    <property type="molecule type" value="Genomic_DNA"/>
</dbReference>
<keyword evidence="1" id="KW-0677">Repeat</keyword>
<evidence type="ECO:0000313" key="3">
    <source>
        <dbReference type="EMBL" id="SVA73088.1"/>
    </source>
</evidence>
<dbReference type="PROSITE" id="PS50005">
    <property type="entry name" value="TPR"/>
    <property type="match status" value="2"/>
</dbReference>
<dbReference type="AlphaFoldDB" id="A0A381Y7R6"/>
<dbReference type="Pfam" id="PF13432">
    <property type="entry name" value="TPR_16"/>
    <property type="match status" value="1"/>
</dbReference>
<dbReference type="InterPro" id="IPR011990">
    <property type="entry name" value="TPR-like_helical_dom_sf"/>
</dbReference>
<name>A0A381Y7R6_9ZZZZ</name>
<dbReference type="InterPro" id="IPR019734">
    <property type="entry name" value="TPR_rpt"/>
</dbReference>
<organism evidence="3">
    <name type="scientific">marine metagenome</name>
    <dbReference type="NCBI Taxonomy" id="408172"/>
    <lineage>
        <taxon>unclassified sequences</taxon>
        <taxon>metagenomes</taxon>
        <taxon>ecological metagenomes</taxon>
    </lineage>
</organism>
<evidence type="ECO:0000256" key="2">
    <source>
        <dbReference type="ARBA" id="ARBA00022803"/>
    </source>
</evidence>
<proteinExistence type="predicted"/>
<gene>
    <name evidence="3" type="ORF">METZ01_LOCUS125942</name>
</gene>
<dbReference type="SUPFAM" id="SSF48452">
    <property type="entry name" value="TPR-like"/>
    <property type="match status" value="1"/>
</dbReference>
<protein>
    <submittedName>
        <fullName evidence="3">Uncharacterized protein</fullName>
    </submittedName>
</protein>
<keyword evidence="2" id="KW-0802">TPR repeat</keyword>
<dbReference type="Pfam" id="PF13414">
    <property type="entry name" value="TPR_11"/>
    <property type="match status" value="1"/>
</dbReference>
<dbReference type="PANTHER" id="PTHR44858:SF1">
    <property type="entry name" value="UDP-N-ACETYLGLUCOSAMINE--PEPTIDE N-ACETYLGLUCOSAMINYLTRANSFERASE SPINDLY-RELATED"/>
    <property type="match status" value="1"/>
</dbReference>
<sequence>VTISSLLSKTFDLIGYFKRSPAERSMDFYEKGVKALGEGKTMDAVRHFTAAIDEAPNVSKLFHHRADAYAKSEQHSEAIIDYDTAVRMNPAYPDTYLDRGNSRYAIGDLEEAVKDFSEAIRLNDSWAEAYANRAVVYAEQGDAAQSDQDAEKARLLGVDQNRLNEMLNAVNSGTTAG</sequence>
<dbReference type="SMART" id="SM00028">
    <property type="entry name" value="TPR"/>
    <property type="match status" value="4"/>
</dbReference>
<accession>A0A381Y7R6</accession>
<feature type="non-terminal residue" evidence="3">
    <location>
        <position position="1"/>
    </location>
</feature>
<dbReference type="InterPro" id="IPR050498">
    <property type="entry name" value="Ycf3"/>
</dbReference>
<dbReference type="Gene3D" id="1.25.40.10">
    <property type="entry name" value="Tetratricopeptide repeat domain"/>
    <property type="match status" value="2"/>
</dbReference>
<reference evidence="3" key="1">
    <citation type="submission" date="2018-05" db="EMBL/GenBank/DDBJ databases">
        <authorList>
            <person name="Lanie J.A."/>
            <person name="Ng W.-L."/>
            <person name="Kazmierczak K.M."/>
            <person name="Andrzejewski T.M."/>
            <person name="Davidsen T.M."/>
            <person name="Wayne K.J."/>
            <person name="Tettelin H."/>
            <person name="Glass J.I."/>
            <person name="Rusch D."/>
            <person name="Podicherti R."/>
            <person name="Tsui H.-C.T."/>
            <person name="Winkler M.E."/>
        </authorList>
    </citation>
    <scope>NUCLEOTIDE SEQUENCE</scope>
</reference>
<dbReference type="PANTHER" id="PTHR44858">
    <property type="entry name" value="TETRATRICOPEPTIDE REPEAT PROTEIN 6"/>
    <property type="match status" value="1"/>
</dbReference>
<evidence type="ECO:0000256" key="1">
    <source>
        <dbReference type="ARBA" id="ARBA00022737"/>
    </source>
</evidence>